<keyword evidence="1" id="KW-0472">Membrane</keyword>
<dbReference type="HOGENOM" id="CLU_086345_0_0_5"/>
<organism evidence="2 3">
    <name type="scientific">Dinoroseobacter shibae (strain DSM 16493 / NCIMB 14021 / DFL 12)</name>
    <dbReference type="NCBI Taxonomy" id="398580"/>
    <lineage>
        <taxon>Bacteria</taxon>
        <taxon>Pseudomonadati</taxon>
        <taxon>Pseudomonadota</taxon>
        <taxon>Alphaproteobacteria</taxon>
        <taxon>Rhodobacterales</taxon>
        <taxon>Roseobacteraceae</taxon>
        <taxon>Dinoroseobacter</taxon>
    </lineage>
</organism>
<dbReference type="STRING" id="398580.Dshi_2642"/>
<dbReference type="EMBL" id="CP000830">
    <property type="protein sequence ID" value="ABV94375.1"/>
    <property type="molecule type" value="Genomic_DNA"/>
</dbReference>
<keyword evidence="1" id="KW-0812">Transmembrane</keyword>
<dbReference type="OrthoDB" id="272864at2"/>
<evidence type="ECO:0000313" key="2">
    <source>
        <dbReference type="EMBL" id="ABV94375.1"/>
    </source>
</evidence>
<dbReference type="Proteomes" id="UP000006833">
    <property type="component" value="Chromosome"/>
</dbReference>
<evidence type="ECO:0008006" key="4">
    <source>
        <dbReference type="Google" id="ProtNLM"/>
    </source>
</evidence>
<feature type="transmembrane region" description="Helical" evidence="1">
    <location>
        <begin position="63"/>
        <end position="84"/>
    </location>
</feature>
<evidence type="ECO:0000256" key="1">
    <source>
        <dbReference type="SAM" id="Phobius"/>
    </source>
</evidence>
<keyword evidence="3" id="KW-1185">Reference proteome</keyword>
<dbReference type="AlphaFoldDB" id="A8LI41"/>
<dbReference type="RefSeq" id="WP_012179303.1">
    <property type="nucleotide sequence ID" value="NC_009952.1"/>
</dbReference>
<name>A8LI41_DINSH</name>
<feature type="transmembrane region" description="Helical" evidence="1">
    <location>
        <begin position="202"/>
        <end position="219"/>
    </location>
</feature>
<feature type="transmembrane region" description="Helical" evidence="1">
    <location>
        <begin position="20"/>
        <end position="42"/>
    </location>
</feature>
<accession>A8LI41</accession>
<sequence>MDGTTAVAIYGEMRLPVFSLGTTVLLLALTLPAAAVTGFLFGQRQRARTLAKGKIIDKVLGETTLGAILGLLGLLLAFSFGHALSLAQTRKVAVIDEAAALGTVFLRADYAGEGARTDLKTAIYDYTLTRVVPDVARVESEADVRAFLETSLAAQAKLWPATLAATDGVEPPVATFIASAMNDAIDAHLYRMQTFAVPVSDVTQLMLLATALASLFLLGNRAGMQGRVLSWRTFMFSGFLFVVMVTIVDVQRSSAGFVQTDQSPLLVTIFDMEQALRL</sequence>
<keyword evidence="1" id="KW-1133">Transmembrane helix</keyword>
<dbReference type="eggNOG" id="ENOG502Z8P1">
    <property type="taxonomic scope" value="Bacteria"/>
</dbReference>
<feature type="transmembrane region" description="Helical" evidence="1">
    <location>
        <begin position="231"/>
        <end position="248"/>
    </location>
</feature>
<reference evidence="3" key="1">
    <citation type="journal article" date="2010" name="ISME J.">
        <title>The complete genome sequence of the algal symbiont Dinoroseobacter shibae: a hitchhiker's guide to life in the sea.</title>
        <authorList>
            <person name="Wagner-Dobler I."/>
            <person name="Ballhausen B."/>
            <person name="Berger M."/>
            <person name="Brinkhoff T."/>
            <person name="Buchholz I."/>
            <person name="Bunk B."/>
            <person name="Cypionka H."/>
            <person name="Daniel R."/>
            <person name="Drepper T."/>
            <person name="Gerdts G."/>
            <person name="Hahnke S."/>
            <person name="Han C."/>
            <person name="Jahn D."/>
            <person name="Kalhoefer D."/>
            <person name="Kiss H."/>
            <person name="Klenk H.P."/>
            <person name="Kyrpides N."/>
            <person name="Liebl W."/>
            <person name="Liesegang H."/>
            <person name="Meincke L."/>
            <person name="Pati A."/>
            <person name="Petersen J."/>
            <person name="Piekarski T."/>
            <person name="Pommerenke C."/>
            <person name="Pradella S."/>
            <person name="Pukall R."/>
            <person name="Rabus R."/>
            <person name="Stackebrandt E."/>
            <person name="Thole S."/>
            <person name="Thompson L."/>
            <person name="Tielen P."/>
            <person name="Tomasch J."/>
            <person name="von Jan M."/>
            <person name="Wanphrut N."/>
            <person name="Wichels A."/>
            <person name="Zech H."/>
            <person name="Simon M."/>
        </authorList>
    </citation>
    <scope>NUCLEOTIDE SEQUENCE [LARGE SCALE GENOMIC DNA]</scope>
    <source>
        <strain evidence="3">DSM 16493 / NCIMB 14021 / DFL 12</strain>
    </source>
</reference>
<dbReference type="KEGG" id="dsh:Dshi_2642"/>
<gene>
    <name evidence="2" type="ordered locus">Dshi_2642</name>
</gene>
<evidence type="ECO:0000313" key="3">
    <source>
        <dbReference type="Proteomes" id="UP000006833"/>
    </source>
</evidence>
<protein>
    <recommendedName>
        <fullName evidence="4">DUF4239 domain-containing protein</fullName>
    </recommendedName>
</protein>
<proteinExistence type="predicted"/>